<reference evidence="5 6" key="1">
    <citation type="submission" date="2017-12" db="EMBL/GenBank/DDBJ databases">
        <title>Genomes of bacteria within cyanobacterial aggregates.</title>
        <authorList>
            <person name="Cai H."/>
        </authorList>
    </citation>
    <scope>NUCLEOTIDE SEQUENCE [LARGE SCALE GENOMIC DNA]</scope>
    <source>
        <strain evidence="5 6">TH16</strain>
        <plasmid evidence="5 6">unnamed1</plasmid>
    </source>
</reference>
<keyword evidence="1" id="KW-0285">Flavoprotein</keyword>
<dbReference type="SUPFAM" id="SSF52218">
    <property type="entry name" value="Flavoproteins"/>
    <property type="match status" value="1"/>
</dbReference>
<dbReference type="InterPro" id="IPR001433">
    <property type="entry name" value="OxRdtase_FAD/NAD-bd"/>
</dbReference>
<dbReference type="InterPro" id="IPR029039">
    <property type="entry name" value="Flavoprotein-like_sf"/>
</dbReference>
<keyword evidence="5" id="KW-0614">Plasmid</keyword>
<proteinExistence type="predicted"/>
<dbReference type="EC" id="1.6.2.4" evidence="4"/>
<dbReference type="SUPFAM" id="SSF52343">
    <property type="entry name" value="Ferredoxin reductase-like, C-terminal NADP-linked domain"/>
    <property type="match status" value="1"/>
</dbReference>
<dbReference type="AlphaFoldDB" id="A0A2K9NKH8"/>
<geneLocation type="plasmid" evidence="5 6">
    <name>unnamed1</name>
</geneLocation>
<gene>
    <name evidence="5" type="ORF">C0V82_24745</name>
</gene>
<dbReference type="PROSITE" id="PS51384">
    <property type="entry name" value="FAD_FR"/>
    <property type="match status" value="1"/>
</dbReference>
<dbReference type="InterPro" id="IPR017927">
    <property type="entry name" value="FAD-bd_FR_type"/>
</dbReference>
<evidence type="ECO:0000256" key="1">
    <source>
        <dbReference type="ARBA" id="ARBA00022630"/>
    </source>
</evidence>
<protein>
    <recommendedName>
        <fullName evidence="4">NADPH--hemoprotein reductase</fullName>
        <ecNumber evidence="4">1.6.2.4</ecNumber>
    </recommendedName>
</protein>
<dbReference type="GO" id="GO:0003958">
    <property type="term" value="F:NADPH-hemoprotein reductase activity"/>
    <property type="evidence" value="ECO:0007669"/>
    <property type="project" value="UniProtKB-EC"/>
</dbReference>
<evidence type="ECO:0000313" key="6">
    <source>
        <dbReference type="Proteomes" id="UP000234752"/>
    </source>
</evidence>
<dbReference type="InterPro" id="IPR008254">
    <property type="entry name" value="Flavodoxin/NO_synth"/>
</dbReference>
<dbReference type="InterPro" id="IPR017938">
    <property type="entry name" value="Riboflavin_synthase-like_b-brl"/>
</dbReference>
<dbReference type="GO" id="GO:0010181">
    <property type="term" value="F:FMN binding"/>
    <property type="evidence" value="ECO:0007669"/>
    <property type="project" value="InterPro"/>
</dbReference>
<dbReference type="PRINTS" id="PR00369">
    <property type="entry name" value="FLAVODOXIN"/>
</dbReference>
<evidence type="ECO:0000256" key="2">
    <source>
        <dbReference type="ARBA" id="ARBA00022643"/>
    </source>
</evidence>
<dbReference type="GO" id="GO:0005829">
    <property type="term" value="C:cytosol"/>
    <property type="evidence" value="ECO:0007669"/>
    <property type="project" value="TreeGrafter"/>
</dbReference>
<accession>A0A2K9NKH8</accession>
<dbReference type="KEGG" id="ncb:C0V82_24745"/>
<evidence type="ECO:0000313" key="5">
    <source>
        <dbReference type="EMBL" id="AUN33553.1"/>
    </source>
</evidence>
<keyword evidence="2" id="KW-0288">FMN</keyword>
<dbReference type="Gene3D" id="3.40.50.80">
    <property type="entry name" value="Nucleotide-binding domain of ferredoxin-NADP reductase (FNR) module"/>
    <property type="match status" value="1"/>
</dbReference>
<name>A0A2K9NKH8_9PROT</name>
<dbReference type="PANTHER" id="PTHR19384:SF17">
    <property type="entry name" value="NADPH--CYTOCHROME P450 REDUCTASE"/>
    <property type="match status" value="1"/>
</dbReference>
<dbReference type="PROSITE" id="PS50902">
    <property type="entry name" value="FLAVODOXIN_LIKE"/>
    <property type="match status" value="1"/>
</dbReference>
<dbReference type="InterPro" id="IPR001709">
    <property type="entry name" value="Flavoprot_Pyr_Nucl_cyt_Rdtase"/>
</dbReference>
<keyword evidence="3" id="KW-0249">Electron transport</keyword>
<dbReference type="Proteomes" id="UP000234752">
    <property type="component" value="Plasmid unnamed1"/>
</dbReference>
<dbReference type="InterPro" id="IPR001094">
    <property type="entry name" value="Flavdoxin-like"/>
</dbReference>
<dbReference type="RefSeq" id="WP_102115063.1">
    <property type="nucleotide sequence ID" value="NZ_BMGN01000001.1"/>
</dbReference>
<dbReference type="EMBL" id="CP025613">
    <property type="protein sequence ID" value="AUN33553.1"/>
    <property type="molecule type" value="Genomic_DNA"/>
</dbReference>
<keyword evidence="6" id="KW-1185">Reference proteome</keyword>
<evidence type="ECO:0000256" key="4">
    <source>
        <dbReference type="ARBA" id="ARBA00023797"/>
    </source>
</evidence>
<dbReference type="CDD" id="cd06200">
    <property type="entry name" value="SiR_like1"/>
    <property type="match status" value="1"/>
</dbReference>
<dbReference type="OrthoDB" id="9791166at2"/>
<dbReference type="Gene3D" id="2.40.30.10">
    <property type="entry name" value="Translation factors"/>
    <property type="match status" value="1"/>
</dbReference>
<dbReference type="Gene3D" id="3.40.50.360">
    <property type="match status" value="1"/>
</dbReference>
<sequence>MDRYLLAGLVLAAYGLFCAVIFRRHAARNRPVAAGEGILVVYATQTGFAEELARRTVAGLLDAGQKAWVEAIDRLDAARLSGLDRALFIVSTTGEGDAPDHAAGFVRKVMGAGAALSGLRYGLLALGDRDYTGFCAFGHALDGWLRRQGAQPLFDLVEVDDGDAGALRHWQHHLGQIAGHVHLADWTPPDYQEWVLSERRHLNQGSPGGPVFHLRLTPPAGVPAQWQAGDIAEIGPCNPPDAVAAALIAAGGERAETREGVTRPLSRWLSETILPDGREPLPHREYSIASLPGDGTLDLVVRRVAGPDGRLGLGSGWLTRHAAVGGPVRLRLRRNAVFHPPPDDRPLILIGNGTGIAGLRAHLKARAAAGWGRNWLLFGERTAAHDSLFADELSDWQAAGVLERLDLAFSRDGDRPVYVQHLLAAAGDQVVQWVADGAAIYVCGSLEGMAGGVHAVLTELLGPETLEELAAARRYCRDVY</sequence>
<organism evidence="5 6">
    <name type="scientific">Niveispirillum cyanobacteriorum</name>
    <dbReference type="NCBI Taxonomy" id="1612173"/>
    <lineage>
        <taxon>Bacteria</taxon>
        <taxon>Pseudomonadati</taxon>
        <taxon>Pseudomonadota</taxon>
        <taxon>Alphaproteobacteria</taxon>
        <taxon>Rhodospirillales</taxon>
        <taxon>Azospirillaceae</taxon>
        <taxon>Niveispirillum</taxon>
    </lineage>
</organism>
<dbReference type="InterPro" id="IPR039261">
    <property type="entry name" value="FNR_nucleotide-bd"/>
</dbReference>
<evidence type="ECO:0000256" key="3">
    <source>
        <dbReference type="ARBA" id="ARBA00022982"/>
    </source>
</evidence>
<dbReference type="SUPFAM" id="SSF63380">
    <property type="entry name" value="Riboflavin synthase domain-like"/>
    <property type="match status" value="1"/>
</dbReference>
<dbReference type="GO" id="GO:0050660">
    <property type="term" value="F:flavin adenine dinucleotide binding"/>
    <property type="evidence" value="ECO:0007669"/>
    <property type="project" value="TreeGrafter"/>
</dbReference>
<keyword evidence="3" id="KW-0813">Transport</keyword>
<dbReference type="PRINTS" id="PR00371">
    <property type="entry name" value="FPNCR"/>
</dbReference>
<dbReference type="PANTHER" id="PTHR19384">
    <property type="entry name" value="NITRIC OXIDE SYNTHASE-RELATED"/>
    <property type="match status" value="1"/>
</dbReference>
<dbReference type="Pfam" id="PF00258">
    <property type="entry name" value="Flavodoxin_1"/>
    <property type="match status" value="1"/>
</dbReference>
<dbReference type="Pfam" id="PF00175">
    <property type="entry name" value="NAD_binding_1"/>
    <property type="match status" value="1"/>
</dbReference>